<reference evidence="1" key="1">
    <citation type="submission" date="2020-07" db="EMBL/GenBank/DDBJ databases">
        <title>Multicomponent nature underlies the extraordinary mechanical properties of spider dragline silk.</title>
        <authorList>
            <person name="Kono N."/>
            <person name="Nakamura H."/>
            <person name="Mori M."/>
            <person name="Yoshida Y."/>
            <person name="Ohtoshi R."/>
            <person name="Malay A.D."/>
            <person name="Moran D.A.P."/>
            <person name="Tomita M."/>
            <person name="Numata K."/>
            <person name="Arakawa K."/>
        </authorList>
    </citation>
    <scope>NUCLEOTIDE SEQUENCE</scope>
</reference>
<organism evidence="1 2">
    <name type="scientific">Trichonephila clavata</name>
    <name type="common">Joro spider</name>
    <name type="synonym">Nephila clavata</name>
    <dbReference type="NCBI Taxonomy" id="2740835"/>
    <lineage>
        <taxon>Eukaryota</taxon>
        <taxon>Metazoa</taxon>
        <taxon>Ecdysozoa</taxon>
        <taxon>Arthropoda</taxon>
        <taxon>Chelicerata</taxon>
        <taxon>Arachnida</taxon>
        <taxon>Araneae</taxon>
        <taxon>Araneomorphae</taxon>
        <taxon>Entelegynae</taxon>
        <taxon>Araneoidea</taxon>
        <taxon>Nephilidae</taxon>
        <taxon>Trichonephila</taxon>
    </lineage>
</organism>
<evidence type="ECO:0000313" key="2">
    <source>
        <dbReference type="Proteomes" id="UP000887116"/>
    </source>
</evidence>
<protein>
    <submittedName>
        <fullName evidence="1">Uncharacterized protein</fullName>
    </submittedName>
</protein>
<name>A0A8X6M3P1_TRICU</name>
<accession>A0A8X6M3P1</accession>
<dbReference type="Proteomes" id="UP000887116">
    <property type="component" value="Unassembled WGS sequence"/>
</dbReference>
<dbReference type="EMBL" id="BMAO01039343">
    <property type="protein sequence ID" value="GFR30772.1"/>
    <property type="molecule type" value="Genomic_DNA"/>
</dbReference>
<dbReference type="AlphaFoldDB" id="A0A8X6M3P1"/>
<proteinExistence type="predicted"/>
<comment type="caution">
    <text evidence="1">The sequence shown here is derived from an EMBL/GenBank/DDBJ whole genome shotgun (WGS) entry which is preliminary data.</text>
</comment>
<keyword evidence="2" id="KW-1185">Reference proteome</keyword>
<evidence type="ECO:0000313" key="1">
    <source>
        <dbReference type="EMBL" id="GFR30772.1"/>
    </source>
</evidence>
<gene>
    <name evidence="1" type="ORF">TNCT_288871</name>
</gene>
<feature type="non-terminal residue" evidence="1">
    <location>
        <position position="1"/>
    </location>
</feature>
<sequence length="177" mass="19713">MPHLTKQHRNVIERFSCSQTSSQKSVRQILKSRGTRQPPLTVINSTWNSEGQTNGWMAWRKYRCQQSFNCATALAQPLAAGEHGDEPIARNRTGRFLLVRFAVNIPPGQQLRAFSVTGKIRRNTGMRLCINITATAATAGFLVERRGMELARHGEPCCHQVKGVEGEGPSRVCRNGL</sequence>